<feature type="compositionally biased region" description="Basic residues" evidence="2">
    <location>
        <begin position="142"/>
        <end position="154"/>
    </location>
</feature>
<evidence type="ECO:0000313" key="3">
    <source>
        <dbReference type="EMBL" id="THB61907.1"/>
    </source>
</evidence>
<dbReference type="Proteomes" id="UP000310506">
    <property type="component" value="Unassembled WGS sequence"/>
</dbReference>
<dbReference type="InterPro" id="IPR009370">
    <property type="entry name" value="YutD-like"/>
</dbReference>
<feature type="region of interest" description="Disordered" evidence="2">
    <location>
        <begin position="112"/>
        <end position="189"/>
    </location>
</feature>
<feature type="compositionally biased region" description="Basic and acidic residues" evidence="2">
    <location>
        <begin position="155"/>
        <end position="173"/>
    </location>
</feature>
<dbReference type="Pfam" id="PF06265">
    <property type="entry name" value="YutD-like"/>
    <property type="match status" value="1"/>
</dbReference>
<sequence>MSAEELRIEELVANFTPDHFIAGSGEYRLVKDYRDAFDYRKLLERYHDILNKYDYIVGDWGYDQLRLKGFFKDDFRNAAIDAKIGHLEDYLYEYCNFGCAYFVIEQTGEFQRKGRDTSPGRPRNKNKNKNKNQAHTEERRKDVKRPKKKPKFKKKVNEPKPKNEKKPVKKELKQGQQKKNSFVIRQKDN</sequence>
<evidence type="ECO:0000256" key="1">
    <source>
        <dbReference type="PIRSR" id="PIRSR012565-1"/>
    </source>
</evidence>
<dbReference type="InterPro" id="IPR038141">
    <property type="entry name" value="YutD-like_sf"/>
</dbReference>
<dbReference type="AlphaFoldDB" id="A0A4S3B6A8"/>
<keyword evidence="4" id="KW-1185">Reference proteome</keyword>
<organism evidence="3 4">
    <name type="scientific">Vagococcus silagei</name>
    <dbReference type="NCBI Taxonomy" id="2508885"/>
    <lineage>
        <taxon>Bacteria</taxon>
        <taxon>Bacillati</taxon>
        <taxon>Bacillota</taxon>
        <taxon>Bacilli</taxon>
        <taxon>Lactobacillales</taxon>
        <taxon>Enterococcaceae</taxon>
        <taxon>Vagococcus</taxon>
    </lineage>
</organism>
<evidence type="ECO:0000313" key="4">
    <source>
        <dbReference type="Proteomes" id="UP000310506"/>
    </source>
</evidence>
<dbReference type="OrthoDB" id="1650379at2"/>
<dbReference type="EMBL" id="SDGV01000005">
    <property type="protein sequence ID" value="THB61907.1"/>
    <property type="molecule type" value="Genomic_DNA"/>
</dbReference>
<comment type="caution">
    <text evidence="3">The sequence shown here is derived from an EMBL/GenBank/DDBJ whole genome shotgun (WGS) entry which is preliminary data.</text>
</comment>
<keyword evidence="1" id="KW-1015">Disulfide bond</keyword>
<protein>
    <submittedName>
        <fullName evidence="3">DUF1027 domain-containing protein</fullName>
    </submittedName>
</protein>
<dbReference type="PIRSF" id="PIRSF012565">
    <property type="entry name" value="DUF1027"/>
    <property type="match status" value="1"/>
</dbReference>
<name>A0A4S3B6A8_9ENTE</name>
<dbReference type="Gene3D" id="3.50.4.20">
    <property type="match status" value="1"/>
</dbReference>
<gene>
    <name evidence="3" type="ORF">ESZ54_02765</name>
</gene>
<feature type="disulfide bond" evidence="1">
    <location>
        <begin position="95"/>
        <end position="99"/>
    </location>
</feature>
<reference evidence="3 4" key="1">
    <citation type="submission" date="2019-01" db="EMBL/GenBank/DDBJ databases">
        <title>Vagococcus silagei sp. nov. isolated from brewer's grain.</title>
        <authorList>
            <person name="Guu J.-R."/>
        </authorList>
    </citation>
    <scope>NUCLEOTIDE SEQUENCE [LARGE SCALE GENOMIC DNA]</scope>
    <source>
        <strain evidence="3 4">2B-2</strain>
    </source>
</reference>
<proteinExistence type="predicted"/>
<evidence type="ECO:0000256" key="2">
    <source>
        <dbReference type="SAM" id="MobiDB-lite"/>
    </source>
</evidence>
<feature type="compositionally biased region" description="Basic residues" evidence="2">
    <location>
        <begin position="122"/>
        <end position="132"/>
    </location>
</feature>
<accession>A0A4S3B6A8</accession>